<dbReference type="Pfam" id="PF14534">
    <property type="entry name" value="DUF4440"/>
    <property type="match status" value="1"/>
</dbReference>
<keyword evidence="1" id="KW-0732">Signal</keyword>
<dbReference type="SUPFAM" id="SSF54427">
    <property type="entry name" value="NTF2-like"/>
    <property type="match status" value="1"/>
</dbReference>
<reference evidence="3" key="1">
    <citation type="submission" date="2020-07" db="EMBL/GenBank/DDBJ databases">
        <title>Huge and variable diversity of episymbiotic CPR bacteria and DPANN archaea in groundwater ecosystems.</title>
        <authorList>
            <person name="He C.Y."/>
            <person name="Keren R."/>
            <person name="Whittaker M."/>
            <person name="Farag I.F."/>
            <person name="Doudna J."/>
            <person name="Cate J.H.D."/>
            <person name="Banfield J.F."/>
        </authorList>
    </citation>
    <scope>NUCLEOTIDE SEQUENCE</scope>
    <source>
        <strain evidence="3">NC_groundwater_580_Pr5_B-0.1um_64_19</strain>
    </source>
</reference>
<dbReference type="InterPro" id="IPR032710">
    <property type="entry name" value="NTF2-like_dom_sf"/>
</dbReference>
<evidence type="ECO:0000313" key="4">
    <source>
        <dbReference type="Proteomes" id="UP000779809"/>
    </source>
</evidence>
<gene>
    <name evidence="3" type="ORF">HYX28_03905</name>
</gene>
<dbReference type="AlphaFoldDB" id="A0A932A941"/>
<evidence type="ECO:0000256" key="1">
    <source>
        <dbReference type="SAM" id="SignalP"/>
    </source>
</evidence>
<dbReference type="Proteomes" id="UP000779809">
    <property type="component" value="Unassembled WGS sequence"/>
</dbReference>
<evidence type="ECO:0000313" key="3">
    <source>
        <dbReference type="EMBL" id="MBI2677904.1"/>
    </source>
</evidence>
<sequence length="159" mass="17662">MKRILLLLFAVFLAGALGFAIDPEGKKANEAKQTQQVRDAEIAFAAAARAKDYEKAMSFWDEDIHFFNDGKMSSGMAAQRKNWEFLKDPNVSITWSPEIVEASGGLGYTTGPYELRVKQKDGSEKVSHGRYTTIWRRKPNGAWKAALDVGSPEPPPAKQ</sequence>
<dbReference type="InterPro" id="IPR027843">
    <property type="entry name" value="DUF4440"/>
</dbReference>
<feature type="signal peptide" evidence="1">
    <location>
        <begin position="1"/>
        <end position="20"/>
    </location>
</feature>
<proteinExistence type="predicted"/>
<accession>A0A932A941</accession>
<dbReference type="EMBL" id="JACPNR010000005">
    <property type="protein sequence ID" value="MBI2677904.1"/>
    <property type="molecule type" value="Genomic_DNA"/>
</dbReference>
<name>A0A932A941_9BACT</name>
<comment type="caution">
    <text evidence="3">The sequence shown here is derived from an EMBL/GenBank/DDBJ whole genome shotgun (WGS) entry which is preliminary data.</text>
</comment>
<feature type="chain" id="PRO_5037542203" evidence="1">
    <location>
        <begin position="21"/>
        <end position="159"/>
    </location>
</feature>
<protein>
    <submittedName>
        <fullName evidence="3">DUF4440 domain-containing protein</fullName>
    </submittedName>
</protein>
<evidence type="ECO:0000259" key="2">
    <source>
        <dbReference type="Pfam" id="PF14534"/>
    </source>
</evidence>
<dbReference type="Gene3D" id="3.10.450.50">
    <property type="match status" value="1"/>
</dbReference>
<feature type="domain" description="DUF4440" evidence="2">
    <location>
        <begin position="37"/>
        <end position="144"/>
    </location>
</feature>
<organism evidence="3 4">
    <name type="scientific">Candidatus Korobacter versatilis</name>
    <dbReference type="NCBI Taxonomy" id="658062"/>
    <lineage>
        <taxon>Bacteria</taxon>
        <taxon>Pseudomonadati</taxon>
        <taxon>Acidobacteriota</taxon>
        <taxon>Terriglobia</taxon>
        <taxon>Terriglobales</taxon>
        <taxon>Candidatus Korobacteraceae</taxon>
        <taxon>Candidatus Korobacter</taxon>
    </lineage>
</organism>